<dbReference type="SUPFAM" id="SSF56112">
    <property type="entry name" value="Protein kinase-like (PK-like)"/>
    <property type="match status" value="1"/>
</dbReference>
<reference evidence="1" key="1">
    <citation type="journal article" date="2021" name="PeerJ">
        <title>Extensive microbial diversity within the chicken gut microbiome revealed by metagenomics and culture.</title>
        <authorList>
            <person name="Gilroy R."/>
            <person name="Ravi A."/>
            <person name="Getino M."/>
            <person name="Pursley I."/>
            <person name="Horton D.L."/>
            <person name="Alikhan N.F."/>
            <person name="Baker D."/>
            <person name="Gharbi K."/>
            <person name="Hall N."/>
            <person name="Watson M."/>
            <person name="Adriaenssens E.M."/>
            <person name="Foster-Nyarko E."/>
            <person name="Jarju S."/>
            <person name="Secka A."/>
            <person name="Antonio M."/>
            <person name="Oren A."/>
            <person name="Chaudhuri R.R."/>
            <person name="La Ragione R."/>
            <person name="Hildebrand F."/>
            <person name="Pallen M.J."/>
        </authorList>
    </citation>
    <scope>NUCLEOTIDE SEQUENCE</scope>
    <source>
        <strain evidence="1">A5-1222</strain>
    </source>
</reference>
<dbReference type="GO" id="GO:0005737">
    <property type="term" value="C:cytoplasm"/>
    <property type="evidence" value="ECO:0007669"/>
    <property type="project" value="TreeGrafter"/>
</dbReference>
<sequence length="277" mass="33159">MNNLKENAIKLFLDIFNDKFSINDIKVIKPIHNGYTNSSYYLELNSNEKFQIRLGENNKIVNRSNEANVLKAINEENYIYYNDKNGNAIKKWIEGRTLNKKDLKNNEVLLRIFSEIQKYHNLNINNIEIIKHDYNLFLKNAKIPKKHLLIYKKIVSEFDTIPWGFSHNDLNLDNILLTDNNDVVFIDFEWSRINHPYWDYSNLLKETTWSLKQVKNFSKLSNIDFNSLLKMTYVAINFSYQWTFSNSFSFKILYYRLKMFFKMCIFLIYLKKVISSS</sequence>
<dbReference type="AlphaFoldDB" id="A0A9E2KWU2"/>
<dbReference type="PANTHER" id="PTHR22603:SF66">
    <property type="entry name" value="ETHANOLAMINE KINASE"/>
    <property type="match status" value="1"/>
</dbReference>
<protein>
    <submittedName>
        <fullName evidence="1">Phosphotransferase</fullName>
    </submittedName>
</protein>
<dbReference type="Gene3D" id="3.30.200.20">
    <property type="entry name" value="Phosphorylase Kinase, domain 1"/>
    <property type="match status" value="1"/>
</dbReference>
<dbReference type="Gene3D" id="3.90.1200.10">
    <property type="match status" value="1"/>
</dbReference>
<dbReference type="Proteomes" id="UP000824247">
    <property type="component" value="Unassembled WGS sequence"/>
</dbReference>
<evidence type="ECO:0000313" key="1">
    <source>
        <dbReference type="EMBL" id="MBU3830962.1"/>
    </source>
</evidence>
<dbReference type="PANTHER" id="PTHR22603">
    <property type="entry name" value="CHOLINE/ETHANOALAMINE KINASE"/>
    <property type="match status" value="1"/>
</dbReference>
<reference evidence="1" key="2">
    <citation type="submission" date="2021-04" db="EMBL/GenBank/DDBJ databases">
        <authorList>
            <person name="Gilroy R."/>
        </authorList>
    </citation>
    <scope>NUCLEOTIDE SEQUENCE</scope>
    <source>
        <strain evidence="1">A5-1222</strain>
    </source>
</reference>
<gene>
    <name evidence="1" type="ORF">H9897_02295</name>
</gene>
<dbReference type="InterPro" id="IPR011009">
    <property type="entry name" value="Kinase-like_dom_sf"/>
</dbReference>
<proteinExistence type="predicted"/>
<name>A0A9E2KWU2_9BACT</name>
<dbReference type="Pfam" id="PF01633">
    <property type="entry name" value="Choline_kinase"/>
    <property type="match status" value="1"/>
</dbReference>
<evidence type="ECO:0000313" key="2">
    <source>
        <dbReference type="Proteomes" id="UP000824247"/>
    </source>
</evidence>
<accession>A0A9E2KWU2</accession>
<comment type="caution">
    <text evidence="1">The sequence shown here is derived from an EMBL/GenBank/DDBJ whole genome shotgun (WGS) entry which is preliminary data.</text>
</comment>
<dbReference type="EMBL" id="JAHLFM010000034">
    <property type="protein sequence ID" value="MBU3830962.1"/>
    <property type="molecule type" value="Genomic_DNA"/>
</dbReference>
<dbReference type="GO" id="GO:0006646">
    <property type="term" value="P:phosphatidylethanolamine biosynthetic process"/>
    <property type="evidence" value="ECO:0007669"/>
    <property type="project" value="TreeGrafter"/>
</dbReference>
<dbReference type="GO" id="GO:0004305">
    <property type="term" value="F:ethanolamine kinase activity"/>
    <property type="evidence" value="ECO:0007669"/>
    <property type="project" value="TreeGrafter"/>
</dbReference>
<organism evidence="1 2">
    <name type="scientific">Candidatus Ureaplasma intestinipullorum</name>
    <dbReference type="NCBI Taxonomy" id="2838770"/>
    <lineage>
        <taxon>Bacteria</taxon>
        <taxon>Bacillati</taxon>
        <taxon>Mycoplasmatota</taxon>
        <taxon>Mycoplasmoidales</taxon>
        <taxon>Mycoplasmoidaceae</taxon>
        <taxon>Ureaplasma</taxon>
    </lineage>
</organism>